<accession>A0A839TEG0</accession>
<dbReference type="SUPFAM" id="SSF82861">
    <property type="entry name" value="Mechanosensitive channel protein MscS (YggB), transmembrane region"/>
    <property type="match status" value="1"/>
</dbReference>
<evidence type="ECO:0000256" key="8">
    <source>
        <dbReference type="SAM" id="SignalP"/>
    </source>
</evidence>
<evidence type="ECO:0000256" key="5">
    <source>
        <dbReference type="ARBA" id="ARBA00023136"/>
    </source>
</evidence>
<dbReference type="SUPFAM" id="SSF50182">
    <property type="entry name" value="Sm-like ribonucleoproteins"/>
    <property type="match status" value="1"/>
</dbReference>
<dbReference type="InterPro" id="IPR011014">
    <property type="entry name" value="MscS_channel_TM-2"/>
</dbReference>
<keyword evidence="4 7" id="KW-1133">Transmembrane helix</keyword>
<reference evidence="10 11" key="1">
    <citation type="submission" date="2020-08" db="EMBL/GenBank/DDBJ databases">
        <title>Genomic Encyclopedia of Type Strains, Phase III (KMG-III): the genomes of soil and plant-associated and newly described type strains.</title>
        <authorList>
            <person name="Whitman W."/>
        </authorList>
    </citation>
    <scope>NUCLEOTIDE SEQUENCE [LARGE SCALE GENOMIC DNA]</scope>
    <source>
        <strain evidence="10 11">CECT 5885</strain>
    </source>
</reference>
<keyword evidence="5 7" id="KW-0472">Membrane</keyword>
<feature type="compositionally biased region" description="Basic and acidic residues" evidence="6">
    <location>
        <begin position="576"/>
        <end position="587"/>
    </location>
</feature>
<feature type="compositionally biased region" description="Acidic residues" evidence="6">
    <location>
        <begin position="564"/>
        <end position="574"/>
    </location>
</feature>
<proteinExistence type="inferred from homology"/>
<feature type="transmembrane region" description="Helical" evidence="7">
    <location>
        <begin position="334"/>
        <end position="353"/>
    </location>
</feature>
<dbReference type="Gene3D" id="2.30.30.60">
    <property type="match status" value="1"/>
</dbReference>
<evidence type="ECO:0000256" key="2">
    <source>
        <dbReference type="ARBA" id="ARBA00008017"/>
    </source>
</evidence>
<evidence type="ECO:0000256" key="6">
    <source>
        <dbReference type="SAM" id="MobiDB-lite"/>
    </source>
</evidence>
<feature type="transmembrane region" description="Helical" evidence="7">
    <location>
        <begin position="259"/>
        <end position="283"/>
    </location>
</feature>
<feature type="domain" description="Mechanosensitive ion channel MscS" evidence="9">
    <location>
        <begin position="380"/>
        <end position="445"/>
    </location>
</feature>
<dbReference type="PANTHER" id="PTHR30566">
    <property type="entry name" value="YNAI-RELATED MECHANOSENSITIVE ION CHANNEL"/>
    <property type="match status" value="1"/>
</dbReference>
<evidence type="ECO:0000256" key="7">
    <source>
        <dbReference type="SAM" id="Phobius"/>
    </source>
</evidence>
<evidence type="ECO:0000256" key="1">
    <source>
        <dbReference type="ARBA" id="ARBA00004141"/>
    </source>
</evidence>
<evidence type="ECO:0000313" key="10">
    <source>
        <dbReference type="EMBL" id="MBB3105963.1"/>
    </source>
</evidence>
<feature type="compositionally biased region" description="Basic and acidic residues" evidence="6">
    <location>
        <begin position="604"/>
        <end position="613"/>
    </location>
</feature>
<name>A0A839TEG0_9GAMM</name>
<dbReference type="InterPro" id="IPR023408">
    <property type="entry name" value="MscS_beta-dom_sf"/>
</dbReference>
<comment type="caution">
    <text evidence="10">The sequence shown here is derived from an EMBL/GenBank/DDBJ whole genome shotgun (WGS) entry which is preliminary data.</text>
</comment>
<feature type="chain" id="PRO_5032900199" evidence="8">
    <location>
        <begin position="46"/>
        <end position="663"/>
    </location>
</feature>
<dbReference type="EMBL" id="JACHXL010000001">
    <property type="protein sequence ID" value="MBB3105963.1"/>
    <property type="molecule type" value="Genomic_DNA"/>
</dbReference>
<evidence type="ECO:0000259" key="9">
    <source>
        <dbReference type="Pfam" id="PF00924"/>
    </source>
</evidence>
<organism evidence="10 11">
    <name type="scientific">Psychrobacter luti</name>
    <dbReference type="NCBI Taxonomy" id="198481"/>
    <lineage>
        <taxon>Bacteria</taxon>
        <taxon>Pseudomonadati</taxon>
        <taxon>Pseudomonadota</taxon>
        <taxon>Gammaproteobacteria</taxon>
        <taxon>Moraxellales</taxon>
        <taxon>Moraxellaceae</taxon>
        <taxon>Psychrobacter</taxon>
    </lineage>
</organism>
<feature type="signal peptide" evidence="8">
    <location>
        <begin position="1"/>
        <end position="45"/>
    </location>
</feature>
<dbReference type="GO" id="GO:0008381">
    <property type="term" value="F:mechanosensitive monoatomic ion channel activity"/>
    <property type="evidence" value="ECO:0007669"/>
    <property type="project" value="UniProtKB-ARBA"/>
</dbReference>
<sequence>MSIQRYLSARTAPSPSISSPKTPLMMTAFLFAMILSLLLPHSATAAEASILGVGGQSEETTKTSIPDSFGRDTPRHTVQGFIGALGENDYLLASNYLNLSKSDNPTTIVRQFKQALDAGGRFQPDLQINNTPEGNLTDQLPPSQESVGVINVGDKSVPLLLERVVSKEGEQYWQFSSDTLDAVPEVIENYEPTLVSRYTVDSLEGKKLFGYQMADLFAALTMIISSFILTYILVWLLYHLLKLAYPRIRGEALPLPNNVILPLAVVVMALILSEVMVYAGVSVTLREPVNRFTDIASWVATTWLLLRVIDSIFTRAVNLSYKKNYTERVSILGLLRKVVKALLLIFAVIVIFGNLGFDLTTGIAALGVGGLALALGAQKTIENLVGSVVVVADSPVRIGDYCKFGTYEGTVVDIGIRSSRVRTLSRTIVTVPNGDFSSMQIENFTSRDMFRFLHQLYLKRTADIEVVFKMVKDLDAFLDEHYLTNQEWNQVNILELRQDCYVIQLQAYVNANGITEFYDKQNVLFVDILKQVAKYKVEHALPTQQLIVNQAELEHEMLNDIEDNGSEAVDDNLSTDENKNDVNHDVNDIYNSDDIDGEQNGVDLGKEADKSKDDKVATIQANKEAKHKKINLDKERQLKRKALVKNKFKRAKRKFGFSIWNQP</sequence>
<gene>
    <name evidence="10" type="ORF">FHS24_000454</name>
</gene>
<comment type="subcellular location">
    <subcellularLocation>
        <location evidence="1">Membrane</location>
        <topology evidence="1">Multi-pass membrane protein</topology>
    </subcellularLocation>
</comment>
<dbReference type="AlphaFoldDB" id="A0A839TEG0"/>
<keyword evidence="8" id="KW-0732">Signal</keyword>
<feature type="transmembrane region" description="Helical" evidence="7">
    <location>
        <begin position="295"/>
        <end position="313"/>
    </location>
</feature>
<keyword evidence="3 7" id="KW-0812">Transmembrane</keyword>
<dbReference type="PANTHER" id="PTHR30566:SF5">
    <property type="entry name" value="MECHANOSENSITIVE ION CHANNEL PROTEIN 1, MITOCHONDRIAL-RELATED"/>
    <property type="match status" value="1"/>
</dbReference>
<dbReference type="Gene3D" id="1.10.287.1260">
    <property type="match status" value="1"/>
</dbReference>
<evidence type="ECO:0000256" key="4">
    <source>
        <dbReference type="ARBA" id="ARBA00022989"/>
    </source>
</evidence>
<comment type="similarity">
    <text evidence="2">Belongs to the MscS (TC 1.A.23) family.</text>
</comment>
<protein>
    <submittedName>
        <fullName evidence="10">MscS family membrane protein</fullName>
    </submittedName>
</protein>
<feature type="region of interest" description="Disordered" evidence="6">
    <location>
        <begin position="564"/>
        <end position="613"/>
    </location>
</feature>
<evidence type="ECO:0000256" key="3">
    <source>
        <dbReference type="ARBA" id="ARBA00022692"/>
    </source>
</evidence>
<feature type="transmembrane region" description="Helical" evidence="7">
    <location>
        <begin position="216"/>
        <end position="238"/>
    </location>
</feature>
<keyword evidence="11" id="KW-1185">Reference proteome</keyword>
<dbReference type="InterPro" id="IPR010920">
    <property type="entry name" value="LSM_dom_sf"/>
</dbReference>
<dbReference type="Proteomes" id="UP000588111">
    <property type="component" value="Unassembled WGS sequence"/>
</dbReference>
<dbReference type="InterPro" id="IPR006685">
    <property type="entry name" value="MscS_channel_2nd"/>
</dbReference>
<dbReference type="GO" id="GO:0016020">
    <property type="term" value="C:membrane"/>
    <property type="evidence" value="ECO:0007669"/>
    <property type="project" value="UniProtKB-SubCell"/>
</dbReference>
<dbReference type="Pfam" id="PF00924">
    <property type="entry name" value="MS_channel_2nd"/>
    <property type="match status" value="1"/>
</dbReference>
<evidence type="ECO:0000313" key="11">
    <source>
        <dbReference type="Proteomes" id="UP000588111"/>
    </source>
</evidence>